<evidence type="ECO:0000256" key="4">
    <source>
        <dbReference type="SAM" id="Coils"/>
    </source>
</evidence>
<gene>
    <name evidence="7" type="ORF">SK128_028340</name>
</gene>
<comment type="caution">
    <text evidence="7">The sequence shown here is derived from an EMBL/GenBank/DDBJ whole genome shotgun (WGS) entry which is preliminary data.</text>
</comment>
<dbReference type="Pfam" id="PF12774">
    <property type="entry name" value="AAA_6"/>
    <property type="match status" value="1"/>
</dbReference>
<evidence type="ECO:0000256" key="5">
    <source>
        <dbReference type="SAM" id="MobiDB-lite"/>
    </source>
</evidence>
<organism evidence="7 8">
    <name type="scientific">Halocaridina rubra</name>
    <name type="common">Hawaiian red shrimp</name>
    <dbReference type="NCBI Taxonomy" id="373956"/>
    <lineage>
        <taxon>Eukaryota</taxon>
        <taxon>Metazoa</taxon>
        <taxon>Ecdysozoa</taxon>
        <taxon>Arthropoda</taxon>
        <taxon>Crustacea</taxon>
        <taxon>Multicrustacea</taxon>
        <taxon>Malacostraca</taxon>
        <taxon>Eumalacostraca</taxon>
        <taxon>Eucarida</taxon>
        <taxon>Decapoda</taxon>
        <taxon>Pleocyemata</taxon>
        <taxon>Caridea</taxon>
        <taxon>Atyoidea</taxon>
        <taxon>Atyidae</taxon>
        <taxon>Halocaridina</taxon>
    </lineage>
</organism>
<dbReference type="Gene3D" id="1.10.8.710">
    <property type="match status" value="1"/>
</dbReference>
<protein>
    <recommendedName>
        <fullName evidence="6">AAA+ ATPase domain-containing protein</fullName>
    </recommendedName>
</protein>
<evidence type="ECO:0000313" key="8">
    <source>
        <dbReference type="Proteomes" id="UP001381693"/>
    </source>
</evidence>
<feature type="compositionally biased region" description="Low complexity" evidence="5">
    <location>
        <begin position="29"/>
        <end position="44"/>
    </location>
</feature>
<evidence type="ECO:0000256" key="3">
    <source>
        <dbReference type="ARBA" id="ARBA00023273"/>
    </source>
</evidence>
<dbReference type="InterPro" id="IPR035699">
    <property type="entry name" value="AAA_6"/>
</dbReference>
<dbReference type="Gene3D" id="3.40.50.300">
    <property type="entry name" value="P-loop containing nucleotide triphosphate hydrolases"/>
    <property type="match status" value="6"/>
</dbReference>
<keyword evidence="2" id="KW-0969">Cilium</keyword>
<dbReference type="Pfam" id="PF12775">
    <property type="entry name" value="AAA_7"/>
    <property type="match status" value="1"/>
</dbReference>
<keyword evidence="4" id="KW-0175">Coiled coil</keyword>
<dbReference type="InterPro" id="IPR041466">
    <property type="entry name" value="Dynein_AAA5_ext"/>
</dbReference>
<dbReference type="InterPro" id="IPR056759">
    <property type="entry name" value="DYH2-5-8_CC"/>
</dbReference>
<dbReference type="Proteomes" id="UP001381693">
    <property type="component" value="Unassembled WGS sequence"/>
</dbReference>
<feature type="coiled-coil region" evidence="4">
    <location>
        <begin position="2709"/>
        <end position="2746"/>
    </location>
</feature>
<evidence type="ECO:0000256" key="1">
    <source>
        <dbReference type="ARBA" id="ARBA00004430"/>
    </source>
</evidence>
<evidence type="ECO:0000313" key="7">
    <source>
        <dbReference type="EMBL" id="KAK7069068.1"/>
    </source>
</evidence>
<evidence type="ECO:0000256" key="2">
    <source>
        <dbReference type="ARBA" id="ARBA00023069"/>
    </source>
</evidence>
<dbReference type="Pfam" id="PF17852">
    <property type="entry name" value="Dynein_AAA_lid"/>
    <property type="match status" value="1"/>
</dbReference>
<dbReference type="Pfam" id="PF08393">
    <property type="entry name" value="DHC_N2"/>
    <property type="match status" value="1"/>
</dbReference>
<feature type="coiled-coil region" evidence="4">
    <location>
        <begin position="2961"/>
        <end position="2995"/>
    </location>
</feature>
<dbReference type="SMART" id="SM00382">
    <property type="entry name" value="AAA"/>
    <property type="match status" value="4"/>
</dbReference>
<name>A0AAN8ZZ09_HALRR</name>
<dbReference type="GO" id="GO:0005524">
    <property type="term" value="F:ATP binding"/>
    <property type="evidence" value="ECO:0007669"/>
    <property type="project" value="InterPro"/>
</dbReference>
<feature type="domain" description="AAA+ ATPase" evidence="6">
    <location>
        <begin position="2151"/>
        <end position="2325"/>
    </location>
</feature>
<feature type="domain" description="AAA+ ATPase" evidence="6">
    <location>
        <begin position="1820"/>
        <end position="1961"/>
    </location>
</feature>
<dbReference type="InterPro" id="IPR043157">
    <property type="entry name" value="Dynein_AAA1S"/>
</dbReference>
<dbReference type="InterPro" id="IPR013602">
    <property type="entry name" value="Dynein_heavy_linker"/>
</dbReference>
<feature type="domain" description="AAA+ ATPase" evidence="6">
    <location>
        <begin position="2515"/>
        <end position="2873"/>
    </location>
</feature>
<dbReference type="InterPro" id="IPR026983">
    <property type="entry name" value="DHC"/>
</dbReference>
<dbReference type="InterPro" id="IPR042228">
    <property type="entry name" value="Dynein_linker_3"/>
</dbReference>
<evidence type="ECO:0000259" key="6">
    <source>
        <dbReference type="SMART" id="SM00382"/>
    </source>
</evidence>
<dbReference type="PANTHER" id="PTHR45703">
    <property type="entry name" value="DYNEIN HEAVY CHAIN"/>
    <property type="match status" value="1"/>
</dbReference>
<dbReference type="EMBL" id="JAXCGZ010017037">
    <property type="protein sequence ID" value="KAK7069068.1"/>
    <property type="molecule type" value="Genomic_DNA"/>
</dbReference>
<dbReference type="GO" id="GO:0005930">
    <property type="term" value="C:axoneme"/>
    <property type="evidence" value="ECO:0007669"/>
    <property type="project" value="UniProtKB-SubCell"/>
</dbReference>
<dbReference type="InterPro" id="IPR042222">
    <property type="entry name" value="Dynein_2_N"/>
</dbReference>
<dbReference type="Pfam" id="PF25007">
    <property type="entry name" value="DYH2-5-8_CC"/>
    <property type="match status" value="1"/>
</dbReference>
<accession>A0AAN8ZZ09</accession>
<dbReference type="Gene3D" id="1.10.472.130">
    <property type="match status" value="1"/>
</dbReference>
<feature type="domain" description="AAA+ ATPase" evidence="6">
    <location>
        <begin position="1525"/>
        <end position="1683"/>
    </location>
</feature>
<dbReference type="GO" id="GO:0007018">
    <property type="term" value="P:microtubule-based movement"/>
    <property type="evidence" value="ECO:0007669"/>
    <property type="project" value="InterPro"/>
</dbReference>
<dbReference type="Gene3D" id="3.20.180.20">
    <property type="entry name" value="Dynein heavy chain, N-terminal domain 2"/>
    <property type="match status" value="1"/>
</dbReference>
<dbReference type="InterPro" id="IPR027417">
    <property type="entry name" value="P-loop_NTPase"/>
</dbReference>
<dbReference type="Gene3D" id="1.20.140.100">
    <property type="entry name" value="Dynein heavy chain, N-terminal domain 2"/>
    <property type="match status" value="1"/>
</dbReference>
<dbReference type="InterPro" id="IPR003593">
    <property type="entry name" value="AAA+_ATPase"/>
</dbReference>
<dbReference type="Gene3D" id="1.20.920.20">
    <property type="match status" value="1"/>
</dbReference>
<dbReference type="Pfam" id="PF08385">
    <property type="entry name" value="DHC_N1"/>
    <property type="match status" value="1"/>
</dbReference>
<dbReference type="GO" id="GO:0045505">
    <property type="term" value="F:dynein intermediate chain binding"/>
    <property type="evidence" value="ECO:0007669"/>
    <property type="project" value="InterPro"/>
</dbReference>
<dbReference type="GO" id="GO:0051959">
    <property type="term" value="F:dynein light intermediate chain binding"/>
    <property type="evidence" value="ECO:0007669"/>
    <property type="project" value="InterPro"/>
</dbReference>
<dbReference type="Gene3D" id="1.10.287.2620">
    <property type="match status" value="1"/>
</dbReference>
<keyword evidence="3" id="KW-0966">Cell projection</keyword>
<dbReference type="Pfam" id="PF12781">
    <property type="entry name" value="AAA_9"/>
    <property type="match status" value="1"/>
</dbReference>
<dbReference type="Pfam" id="PF12777">
    <property type="entry name" value="MT"/>
    <property type="match status" value="1"/>
</dbReference>
<dbReference type="InterPro" id="IPR035706">
    <property type="entry name" value="AAA_9"/>
</dbReference>
<dbReference type="Gene3D" id="1.20.58.1120">
    <property type="match status" value="1"/>
</dbReference>
<dbReference type="InterPro" id="IPR024743">
    <property type="entry name" value="Dynein_HC_stalk"/>
</dbReference>
<dbReference type="Gene3D" id="3.10.490.20">
    <property type="match status" value="1"/>
</dbReference>
<dbReference type="InterPro" id="IPR043160">
    <property type="entry name" value="Dynein_C_barrel"/>
</dbReference>
<dbReference type="Gene3D" id="1.20.920.30">
    <property type="match status" value="1"/>
</dbReference>
<keyword evidence="8" id="KW-1185">Reference proteome</keyword>
<comment type="subcellular location">
    <subcellularLocation>
        <location evidence="1">Cytoplasm</location>
        <location evidence="1">Cytoskeleton</location>
        <location evidence="1">Cilium axoneme</location>
    </subcellularLocation>
</comment>
<reference evidence="7 8" key="1">
    <citation type="submission" date="2023-11" db="EMBL/GenBank/DDBJ databases">
        <title>Halocaridina rubra genome assembly.</title>
        <authorList>
            <person name="Smith C."/>
        </authorList>
    </citation>
    <scope>NUCLEOTIDE SEQUENCE [LARGE SCALE GENOMIC DNA]</scope>
    <source>
        <strain evidence="7">EP-1</strain>
        <tissue evidence="7">Whole</tissue>
    </source>
</reference>
<sequence>MAEICIRVSWEVTRACQVHLPLDSLFAPASAPRTPRTPPSSRSTSDSEESFSKISDRKNSLELVEVAIKCCIDWRNCYIEVASHFAEQDWPEVWLPDSAAVFLPVELFASRCEDLKYIGLSKSQLTRRGEGGIMSVKASGAGEGGAEGELLEEELAQVDRVLEGALKAIAKKSHLVFNLTSKEWLRHFDRFRESMEEVERRYQCVMVAAVQTVETVSQGLKVLNVFKPLAARKSLFSVFYVMIDHILNLFDRDFEEVEKEYVFRSMKVGNVGFYFSKMAKWANDTRRKLEHEVNLLKNQSWLPYYPRLDSIYLRWNRTANLLRGVVINMFAAWNDNLEAHPSKRLLQPIFRWKPGLVQNLQDNFDRQLFKNLEEASAWKNMGFEVPESMAHVFNDRERLMKLKSQITECTGNFNNLMSRLSRDEAQLFEGQFQTTVRNFYPGLSYINWTQQEQASLLLAKGRNIVKTVQEQVSQYLKVNQSIASSQEKVKDLSLYNKEDESLYEGESFLKDIIAQREATLTEIVTAFVSIEEELEELHKKLINPTVARAQEAWVEYIQRLDHMFIECEREILRKSLLTFEGMLMGSRSCPMERLPPIFQLSAYIENKNIVCSPSVFGVLTTVTNLYQDFSLCLSQVPCLLRKYKAEKEPNHDHTPLLRDELCVKLQLKLSEEFQIQVDMLREKLEEWHVYRDVWEIDKKEFFDFYLKQAKSVEVFETDITSFQNKLSEIENRDEYIKVGTFNISCKKLKQQIMKLCRSWIREFEKNLFKIASERLVSLYKYSEKTKSLLEIAPDDIPSLLSAAKECQKSRKNLELYRKEFQPVRDQFTVLRKYKYPVSSEVDSRLADLETVWSTVESSLTNKILILNSKLDAYRKKYSDQGEIVMEEVVELKMKYQKRLPTKSGQSVQEAKNIIAELHKMTKDIEAKLDVNDTLLMLSLPVVEFDELSSFKHNLIATEKMWSLYGEWQNTWDSWAGIIVWEASVITLQETLSVYGQKIREIKPYSHKSEVPAENHWEIIEEVLGHIELCKLLVPLTLNLQNANLKSHHWSRIQSIVKTTFDKDSDTFTLGYLQKLNLTSYEKEIAAIMIDASEESKIVNDICNIESVMSQITVAMRPVPNMGISIIDSTSEANYTITELNARLQVVSSSYHAKPYLKDIENIQSVLKLMIVFLEGVESLQQEWCTWEIFFFVPDVRLHLVNATRAFDSLNERWCKILTLMVSENFLKPIAVQEHLQQEVVTILNGLHCIPSLIQSYLQDRREQYSRLWLLSDDDLVAAISMAIDGDLAKPFLPKLFANIAKIKQEKNSQIGAMEIIGVFSEEGEFFELSSYVPIIGSFDAWLQSLSTSIEATLRDNVKQCRNSMKTVGIKVDEVLKVWPLQVSTVAFMLHWTSEMSRALSKFKNYMNAEQLLPFKKRIKDTQMRLDICLQGNLSKLMREKFRLFYLTLLQVRDFLTVVSESRKGFTNESEMSIWHTVDKDTDNVLVHFGTYEIPYSWEYQGYWPFAAITSSMLQLFSGIARNLAENKTVGLSGMQNSGKTHIVKMMTHLLGRHLIALSCTSSLTTTMLAKALLGTSLSHSWLLLENAHTLNPSVIPVLGEMIRTIQQIQKSVSGIKTPAKPVKLQQHPIKIFEGIQVSISPLSAVLLELESRHPHSRKIMDAMRDNFKPVVVFTPDLQVVTETLMLVEGFKEFRALSQKLTHALLSLTTSLPQFYRHQLHIKGATAVVSIAKDVMKRQPEIDEIDTVPVALKEYIIPQLRKDDIPVFHEVFDMLFPDFDAASYINDVLKETVVQYMTESNLAVNENYLEKVLQLHDVISRNQKIILYGSSKSGKSSSLKILKNAYNKLHRDGNASFKATKMEVLHPLVIEHDHIYGPFRDIVGKTDEGYLPRMIQKYHGTNAMGENWIVLEGPTNHNWMREFFLHFQPTNNAFLSGSSHKTSLPLNLKIIIEVSDDLSNLTPSELTQCYMVYFQDQPKLWEDIIQSWLDTVSNPRVCRALQMLVIKNLPNFIRILKPEIAMQPSMVIKARAFVAILSSLLGTDITEGNPEDWVERLTPAFIFSIIWSFGANISPAEADEFKEVVTRMIENVPEGGIYDYYVNTITGNFAPWQNVGQELEQFSLTNPFLKSNIIINDRVIKYSKVVQTLMCRGIPVLLKGDPGSGKSTVLNVLKQTSDKTRETVYICYTAATEPKDIQLALIKHLIQQGKDVLASKKLKVHILIDDLQCSPGEARLQEIIETIKFTLNQRKVYSHDTKAFLKIPEICYLFSYQTRESHKLQEKTLIINECVENYWSGTFHTLTLPPVQTKELEDIFSSLFDKTLGHFEQEVKCLKTVVAEAIVHLYERMGNLTQARFGDYMSLLHHPQQIISVMKGLQLGDEETQDRDNFLKHLAHECYRVFQDGKILEQAEFDKLLNDVLREYLCISLEVICPTSKAFLLSRLGNEEDLYTDADIERIRSFLMTTGQSLMGQNRIFALYDSFLDHTVHLTRVLGGVNFMSKLPLQGAYSSGVDSIGSHLVLVGPEGCGKKTCVQLVASIAGYKVCYITGTPQECEEIPANIIYDLNNGIPIIVVVDWNLLENVKNISFLNEILVGELNMLEACTYKVNMRIVLLIPSMKEAYEIFKYIPAAASFYTVDNFDEWDIVELQTVAKQILSETLGHSLSDIKTQSVAEIMSYIHKQISKEIWHPSARFLEFLKSVLLVHDKLFDDIIQEKEKLKMSIQKFEETQRRVTELSKQLEEQRAQVTYIQQSCGSVVLKMRNIKSEQGRLQQDLKKNATLLKRQKDEAQRIRELISRDLTAPKLEMKNVHRKLDRITKAELETLKGLGRPSPAVELIFDAVLTTLGLDPSWNEAKKQMSNGLNFISAIRKIPVEETDEKVLTRIQSYMKMEELNIEKVTEESFTASTFLNWLHTFEKYVRVYKDYHPLKVQADIIARDIDATEETIVKYEDDLSGFSMEHEVLMAQLKEKEQHLEIAEEEMKVLEGRIQLAQKVMSQLGEDKIHWEEALSHCSVKLRNIFGDAVLAAAYVTYIGNFMHGDRQRVMKDWQKKMDDLCIFHTEDRDVLEVLAPLESQVKWHEEGLPHDTFSLENATIIHNSKLPQLVLDPHSFMENWIRNWGSVLEIELTSSYLPDMKKAMAEGCTVIIVQEDLSLPVHILQILEMDLITMEDPKASCIKVGEMVLEISKNFKLIILLKNKETKISNNIKTLVNIVNMQSQQEGLEKLLTFRVASHCQPDLFESLKKSEWDLLERQNILEEQESTIRNLMSRFDDDILEESTLMEMLQTACAKATDAKKKCYDLRRTLDSAREGNNTYRQIASLLTSLYLLVERLPCIHPSLLIGINSFSNLIISDMSPQSFVSPWGKLLGSNMVMKMLQTFFRHIQQQVSDITLTTVGLILATWYECHIGITTPKFCSILYASLKKQNNERKQSFVLSEKNIKKMDMEETMNPDVEEWIRPDWLTSSQWLTLLELSRLEPFADILEHITAYKDLWRVWYITEQPETGSFPKHLDKRVRGVAKLILINCLRPDRFDEAAMLYVQRVLKQEPSGTSAKALLSVAAKGTAMEPIIIYSSVPLDVEHLLKQIQPLCHPALSSNPESLNVLAVGQGRKPYLNLLIKKCVEKGYWLLICKNEEDSASGRYLSKLLKGKFLNEANKRFQVWLYMQSEDHLPEALMTSCHKVYLSFPTTVKESLIHLYELIGESRLSTYINEWSKWCLLSLALFHIAFITRQSLEDESTTLAQTTGDSQWEEAENVLRILLIESPQLDATILTYLLPKLTGIYVSGSLSEESSIILSNLLQVYLSPEAVQNVPGRVSALTHYSVPKTTSLEDHLAQMEYIYLAQNVCLTCVAPTLIFEKQREEAKDINISLYNINNVEKPSHFYKSDWVKFFGLNKAKKIASREAESSLHSILRQELENYLKTAHAVVCRLRVKAASHSLLKILKRNVPDTLEDEKAVDEERALETKLQRLSVRGHYLIKTINCPPPIKSIRLGLLQEPAAAWSAIVRGTWAESRGDGIEVAVVTKSLWVALGFRGSDTDTKAVGDEEEDSSTLLMERMALCGASWDSAQELVTSEDLAAATPFISVFDFTIMQYSAEVKKLMKKPGRSFRTPVYVNRNLSSPLFWVHLPLAPSISTHTCMLRGVRVMAS</sequence>
<dbReference type="InterPro" id="IPR013594">
    <property type="entry name" value="Dynein_heavy_tail"/>
</dbReference>
<dbReference type="SUPFAM" id="SSF52540">
    <property type="entry name" value="P-loop containing nucleoside triphosphate hydrolases"/>
    <property type="match status" value="3"/>
</dbReference>
<dbReference type="GO" id="GO:0030286">
    <property type="term" value="C:dynein complex"/>
    <property type="evidence" value="ECO:0007669"/>
    <property type="project" value="InterPro"/>
</dbReference>
<proteinExistence type="predicted"/>
<feature type="region of interest" description="Disordered" evidence="5">
    <location>
        <begin position="29"/>
        <end position="51"/>
    </location>
</feature>